<dbReference type="InterPro" id="IPR050807">
    <property type="entry name" value="TransReg_Diox_bact_type"/>
</dbReference>
<sequence length="98" mass="11244">MKDLRSEFGKRVRELRAISGMTQEALAYRAGLDRTYLSGVERGERNVSLLNIEKIATALQVSVGYIFSGERFSDTPSYNSKDQDLLYHTNNYSKFLRE</sequence>
<dbReference type="GO" id="GO:0003700">
    <property type="term" value="F:DNA-binding transcription factor activity"/>
    <property type="evidence" value="ECO:0007669"/>
    <property type="project" value="TreeGrafter"/>
</dbReference>
<dbReference type="EMBL" id="BORR01000015">
    <property type="protein sequence ID" value="GIO38826.1"/>
    <property type="molecule type" value="Genomic_DNA"/>
</dbReference>
<dbReference type="PANTHER" id="PTHR46797:SF23">
    <property type="entry name" value="HTH-TYPE TRANSCRIPTIONAL REGULATOR SUTR"/>
    <property type="match status" value="1"/>
</dbReference>
<dbReference type="CDD" id="cd00093">
    <property type="entry name" value="HTH_XRE"/>
    <property type="match status" value="1"/>
</dbReference>
<dbReference type="Gene3D" id="1.10.260.40">
    <property type="entry name" value="lambda repressor-like DNA-binding domains"/>
    <property type="match status" value="1"/>
</dbReference>
<evidence type="ECO:0000256" key="2">
    <source>
        <dbReference type="ARBA" id="ARBA00023125"/>
    </source>
</evidence>
<dbReference type="Proteomes" id="UP000681162">
    <property type="component" value="Unassembled WGS sequence"/>
</dbReference>
<dbReference type="Pfam" id="PF01381">
    <property type="entry name" value="HTH_3"/>
    <property type="match status" value="1"/>
</dbReference>
<keyword evidence="1" id="KW-0805">Transcription regulation</keyword>
<organism evidence="5 6">
    <name type="scientific">Paenibacillus antibioticophila</name>
    <dbReference type="NCBI Taxonomy" id="1274374"/>
    <lineage>
        <taxon>Bacteria</taxon>
        <taxon>Bacillati</taxon>
        <taxon>Bacillota</taxon>
        <taxon>Bacilli</taxon>
        <taxon>Bacillales</taxon>
        <taxon>Paenibacillaceae</taxon>
        <taxon>Paenibacillus</taxon>
    </lineage>
</organism>
<proteinExistence type="predicted"/>
<dbReference type="InterPro" id="IPR001387">
    <property type="entry name" value="Cro/C1-type_HTH"/>
</dbReference>
<evidence type="ECO:0000256" key="3">
    <source>
        <dbReference type="ARBA" id="ARBA00023163"/>
    </source>
</evidence>
<dbReference type="GO" id="GO:0005829">
    <property type="term" value="C:cytosol"/>
    <property type="evidence" value="ECO:0007669"/>
    <property type="project" value="TreeGrafter"/>
</dbReference>
<name>A0A919XT78_9BACL</name>
<dbReference type="SUPFAM" id="SSF47413">
    <property type="entry name" value="lambda repressor-like DNA-binding domains"/>
    <property type="match status" value="1"/>
</dbReference>
<keyword evidence="3" id="KW-0804">Transcription</keyword>
<dbReference type="SMART" id="SM00530">
    <property type="entry name" value="HTH_XRE"/>
    <property type="match status" value="1"/>
</dbReference>
<keyword evidence="6" id="KW-1185">Reference proteome</keyword>
<dbReference type="AlphaFoldDB" id="A0A919XT78"/>
<evidence type="ECO:0000259" key="4">
    <source>
        <dbReference type="PROSITE" id="PS50943"/>
    </source>
</evidence>
<dbReference type="GO" id="GO:0003677">
    <property type="term" value="F:DNA binding"/>
    <property type="evidence" value="ECO:0007669"/>
    <property type="project" value="UniProtKB-KW"/>
</dbReference>
<feature type="domain" description="HTH cro/C1-type" evidence="4">
    <location>
        <begin position="12"/>
        <end position="66"/>
    </location>
</feature>
<dbReference type="RefSeq" id="WP_212941316.1">
    <property type="nucleotide sequence ID" value="NZ_BORR01000015.1"/>
</dbReference>
<dbReference type="InterPro" id="IPR010982">
    <property type="entry name" value="Lambda_DNA-bd_dom_sf"/>
</dbReference>
<comment type="caution">
    <text evidence="5">The sequence shown here is derived from an EMBL/GenBank/DDBJ whole genome shotgun (WGS) entry which is preliminary data.</text>
</comment>
<accession>A0A919XT78</accession>
<gene>
    <name evidence="5" type="ORF">J41TS12_36870</name>
</gene>
<protein>
    <recommendedName>
        <fullName evidence="4">HTH cro/C1-type domain-containing protein</fullName>
    </recommendedName>
</protein>
<keyword evidence="2" id="KW-0238">DNA-binding</keyword>
<evidence type="ECO:0000313" key="6">
    <source>
        <dbReference type="Proteomes" id="UP000681162"/>
    </source>
</evidence>
<dbReference type="PANTHER" id="PTHR46797">
    <property type="entry name" value="HTH-TYPE TRANSCRIPTIONAL REGULATOR"/>
    <property type="match status" value="1"/>
</dbReference>
<evidence type="ECO:0000313" key="5">
    <source>
        <dbReference type="EMBL" id="GIO38826.1"/>
    </source>
</evidence>
<reference evidence="5 6" key="1">
    <citation type="submission" date="2021-03" db="EMBL/GenBank/DDBJ databases">
        <title>Antimicrobial resistance genes in bacteria isolated from Japanese honey, and their potential for conferring macrolide and lincosamide resistance in the American foulbrood pathogen Paenibacillus larvae.</title>
        <authorList>
            <person name="Okamoto M."/>
            <person name="Kumagai M."/>
            <person name="Kanamori H."/>
            <person name="Takamatsu D."/>
        </authorList>
    </citation>
    <scope>NUCLEOTIDE SEQUENCE [LARGE SCALE GENOMIC DNA]</scope>
    <source>
        <strain evidence="5 6">J41TS12</strain>
    </source>
</reference>
<evidence type="ECO:0000256" key="1">
    <source>
        <dbReference type="ARBA" id="ARBA00023015"/>
    </source>
</evidence>
<dbReference type="PROSITE" id="PS50943">
    <property type="entry name" value="HTH_CROC1"/>
    <property type="match status" value="1"/>
</dbReference>